<feature type="transmembrane region" description="Helical" evidence="9">
    <location>
        <begin position="143"/>
        <end position="171"/>
    </location>
</feature>
<keyword evidence="7 9" id="KW-0472">Membrane</keyword>
<protein>
    <recommendedName>
        <fullName evidence="12">Na+/solute symporter</fullName>
    </recommendedName>
</protein>
<feature type="transmembrane region" description="Helical" evidence="9">
    <location>
        <begin position="6"/>
        <end position="24"/>
    </location>
</feature>
<feature type="transmembrane region" description="Helical" evidence="9">
    <location>
        <begin position="412"/>
        <end position="431"/>
    </location>
</feature>
<dbReference type="InterPro" id="IPR050277">
    <property type="entry name" value="Sodium:Solute_Symporter"/>
</dbReference>
<evidence type="ECO:0000256" key="8">
    <source>
        <dbReference type="RuleBase" id="RU362091"/>
    </source>
</evidence>
<feature type="transmembrane region" description="Helical" evidence="9">
    <location>
        <begin position="118"/>
        <end position="137"/>
    </location>
</feature>
<dbReference type="RefSeq" id="WP_143527511.1">
    <property type="nucleotide sequence ID" value="NZ_AP019791.1"/>
</dbReference>
<keyword evidence="11" id="KW-1185">Reference proteome</keyword>
<dbReference type="PROSITE" id="PS50283">
    <property type="entry name" value="NA_SOLUT_SYMP_3"/>
    <property type="match status" value="1"/>
</dbReference>
<dbReference type="PROSITE" id="PS00456">
    <property type="entry name" value="NA_SOLUT_SYMP_1"/>
    <property type="match status" value="1"/>
</dbReference>
<dbReference type="InterPro" id="IPR001734">
    <property type="entry name" value="Na/solute_symporter"/>
</dbReference>
<organism evidence="10 11">
    <name type="scientific">Rubrobacter xylanophilus</name>
    <dbReference type="NCBI Taxonomy" id="49319"/>
    <lineage>
        <taxon>Bacteria</taxon>
        <taxon>Bacillati</taxon>
        <taxon>Actinomycetota</taxon>
        <taxon>Rubrobacteria</taxon>
        <taxon>Rubrobacterales</taxon>
        <taxon>Rubrobacteraceae</taxon>
        <taxon>Rubrobacter</taxon>
    </lineage>
</organism>
<keyword evidence="4" id="KW-1003">Cell membrane</keyword>
<evidence type="ECO:0000256" key="9">
    <source>
        <dbReference type="SAM" id="Phobius"/>
    </source>
</evidence>
<dbReference type="EMBL" id="AP019791">
    <property type="protein sequence ID" value="BBL79513.1"/>
    <property type="molecule type" value="Genomic_DNA"/>
</dbReference>
<evidence type="ECO:0008006" key="12">
    <source>
        <dbReference type="Google" id="ProtNLM"/>
    </source>
</evidence>
<accession>A0A510HLP4</accession>
<dbReference type="Proteomes" id="UP000318065">
    <property type="component" value="Chromosome"/>
</dbReference>
<dbReference type="PANTHER" id="PTHR48086">
    <property type="entry name" value="SODIUM/PROLINE SYMPORTER-RELATED"/>
    <property type="match status" value="1"/>
</dbReference>
<dbReference type="AlphaFoldDB" id="A0A510HLP4"/>
<gene>
    <name evidence="10" type="ORF">RxyAA322_13670</name>
</gene>
<keyword evidence="5 9" id="KW-0812">Transmembrane</keyword>
<reference evidence="10" key="1">
    <citation type="journal article" date="2019" name="Microbiol. Resour. Announc.">
        <title>Complete Genome Sequence of Rubrobacter xylanophilus Strain AA3-22, Isolated from Arima Onsen in Japan.</title>
        <authorList>
            <person name="Tomariguchi N."/>
            <person name="Miyazaki K."/>
        </authorList>
    </citation>
    <scope>NUCLEOTIDE SEQUENCE [LARGE SCALE GENOMIC DNA]</scope>
    <source>
        <strain evidence="10">AA3-22</strain>
    </source>
</reference>
<feature type="transmembrane region" description="Helical" evidence="9">
    <location>
        <begin position="183"/>
        <end position="203"/>
    </location>
</feature>
<dbReference type="Gene3D" id="1.20.1730.10">
    <property type="entry name" value="Sodium/glucose cotransporter"/>
    <property type="match status" value="1"/>
</dbReference>
<feature type="transmembrane region" description="Helical" evidence="9">
    <location>
        <begin position="266"/>
        <end position="290"/>
    </location>
</feature>
<feature type="transmembrane region" description="Helical" evidence="9">
    <location>
        <begin position="380"/>
        <end position="400"/>
    </location>
</feature>
<evidence type="ECO:0000256" key="4">
    <source>
        <dbReference type="ARBA" id="ARBA00022475"/>
    </source>
</evidence>
<comment type="similarity">
    <text evidence="2 8">Belongs to the sodium:solute symporter (SSF) (TC 2.A.21) family.</text>
</comment>
<evidence type="ECO:0000256" key="7">
    <source>
        <dbReference type="ARBA" id="ARBA00023136"/>
    </source>
</evidence>
<evidence type="ECO:0000256" key="6">
    <source>
        <dbReference type="ARBA" id="ARBA00022989"/>
    </source>
</evidence>
<feature type="transmembrane region" description="Helical" evidence="9">
    <location>
        <begin position="355"/>
        <end position="374"/>
    </location>
</feature>
<dbReference type="InterPro" id="IPR018212">
    <property type="entry name" value="Na/solute_symporter_CS"/>
</dbReference>
<feature type="transmembrane region" description="Helical" evidence="9">
    <location>
        <begin position="437"/>
        <end position="456"/>
    </location>
</feature>
<feature type="transmembrane region" description="Helical" evidence="9">
    <location>
        <begin position="223"/>
        <end position="245"/>
    </location>
</feature>
<name>A0A510HLP4_9ACTN</name>
<dbReference type="GO" id="GO:0005886">
    <property type="term" value="C:plasma membrane"/>
    <property type="evidence" value="ECO:0007669"/>
    <property type="project" value="TreeGrafter"/>
</dbReference>
<evidence type="ECO:0000313" key="10">
    <source>
        <dbReference type="EMBL" id="BBL79513.1"/>
    </source>
</evidence>
<dbReference type="GO" id="GO:0015606">
    <property type="term" value="F:spermidine transmembrane transporter activity"/>
    <property type="evidence" value="ECO:0007669"/>
    <property type="project" value="TreeGrafter"/>
</dbReference>
<proteinExistence type="inferred from homology"/>
<dbReference type="InterPro" id="IPR038377">
    <property type="entry name" value="Na/Glc_symporter_sf"/>
</dbReference>
<keyword evidence="3" id="KW-0813">Transport</keyword>
<comment type="subcellular location">
    <subcellularLocation>
        <location evidence="1">Membrane</location>
        <topology evidence="1">Multi-pass membrane protein</topology>
    </subcellularLocation>
</comment>
<keyword evidence="6 9" id="KW-1133">Transmembrane helix</keyword>
<feature type="transmembrane region" description="Helical" evidence="9">
    <location>
        <begin position="74"/>
        <end position="97"/>
    </location>
</feature>
<evidence type="ECO:0000256" key="5">
    <source>
        <dbReference type="ARBA" id="ARBA00022692"/>
    </source>
</evidence>
<dbReference type="Pfam" id="PF00474">
    <property type="entry name" value="SSF"/>
    <property type="match status" value="1"/>
</dbReference>
<dbReference type="GO" id="GO:0046942">
    <property type="term" value="P:carboxylic acid transport"/>
    <property type="evidence" value="ECO:0007669"/>
    <property type="project" value="UniProtKB-ARBA"/>
</dbReference>
<dbReference type="PANTHER" id="PTHR48086:SF10">
    <property type="entry name" value="AGR155CP"/>
    <property type="match status" value="1"/>
</dbReference>
<dbReference type="OrthoDB" id="9789704at2"/>
<feature type="transmembrane region" description="Helical" evidence="9">
    <location>
        <begin position="310"/>
        <end position="343"/>
    </location>
</feature>
<evidence type="ECO:0000256" key="1">
    <source>
        <dbReference type="ARBA" id="ARBA00004141"/>
    </source>
</evidence>
<evidence type="ECO:0000256" key="3">
    <source>
        <dbReference type="ARBA" id="ARBA00022448"/>
    </source>
</evidence>
<evidence type="ECO:0000256" key="2">
    <source>
        <dbReference type="ARBA" id="ARBA00006434"/>
    </source>
</evidence>
<evidence type="ECO:0000313" key="11">
    <source>
        <dbReference type="Proteomes" id="UP000318065"/>
    </source>
</evidence>
<sequence>MSGEAAGTLLLLAAVGFAAAGIAYSRRFIGTLEDYITARSSIGASVTAVTLVASGMGAWILFSPAEAATWGGLPAILGYALGSAAPLLVFIPLGIRLRRLMPEGHTLTEYVRHRYGRGMYLFTLIVISFYMFVFLAAELTGMALVASLVAGIPLWITALITIAATLAYTTYGGLRASVFTDTVQTFLVLPLLVALLAGGYVALGGMRPALAGLEERAPQLLDWGYLPGLEGALTLVIAIVAANLFHQGYWQRIYATRSARSLRTGFLVAAAAVIPIVFSLGLFGLAAVGLNRAQTPSVALFSVLLEALPPALEAALVLLGLALVMSSADTLLNGLASIVAVDLRRAVPGIRTRTLLRVSRWSTVVLALPLLLIASQGYSVLYLFLLADLVCAAAAFPVFYGLYSERYTGRAAIWATLAGLVAGGLLFPNPAMTRGSLLGAFVAAALVPVVVSLLLTPRRSTFDLGSLAQAARSLRD</sequence>
<feature type="transmembrane region" description="Helical" evidence="9">
    <location>
        <begin position="36"/>
        <end position="62"/>
    </location>
</feature>